<dbReference type="Proteomes" id="UP000316580">
    <property type="component" value="Unassembled WGS sequence"/>
</dbReference>
<organism evidence="1 2">
    <name type="scientific">Streptococcus pyogenes</name>
    <dbReference type="NCBI Taxonomy" id="1314"/>
    <lineage>
        <taxon>Bacteria</taxon>
        <taxon>Bacillati</taxon>
        <taxon>Bacillota</taxon>
        <taxon>Bacilli</taxon>
        <taxon>Lactobacillales</taxon>
        <taxon>Streptococcaceae</taxon>
        <taxon>Streptococcus</taxon>
    </lineage>
</organism>
<dbReference type="OMA" id="IKFYVVY"/>
<gene>
    <name evidence="1" type="ORF">FGO82_11015</name>
</gene>
<name>A0A660A1I8_STRPY</name>
<accession>A0A660A1I8</accession>
<proteinExistence type="predicted"/>
<comment type="caution">
    <text evidence="1">The sequence shown here is derived from an EMBL/GenBank/DDBJ whole genome shotgun (WGS) entry which is preliminary data.</text>
</comment>
<dbReference type="RefSeq" id="WP_011285314.1">
    <property type="nucleotide sequence ID" value="NZ_AP023388.1"/>
</dbReference>
<evidence type="ECO:0000313" key="2">
    <source>
        <dbReference type="Proteomes" id="UP000316580"/>
    </source>
</evidence>
<reference evidence="1 2" key="1">
    <citation type="submission" date="2019-05" db="EMBL/GenBank/DDBJ databases">
        <title>Novel genomic isolates of S.pyogenes and S.dysgalactiae subsp. equisimilis associated to necrotising fasciitis (NSTI).</title>
        <authorList>
            <person name="Barrantes I."/>
        </authorList>
    </citation>
    <scope>NUCLEOTIDE SEQUENCE [LARGE SCALE GENOMIC DNA]</scope>
    <source>
        <strain evidence="1 2">SPY6028</strain>
    </source>
</reference>
<evidence type="ECO:0000313" key="1">
    <source>
        <dbReference type="EMBL" id="TNY45751.1"/>
    </source>
</evidence>
<dbReference type="AlphaFoldDB" id="A0A660A1I8"/>
<sequence>MDYLEVTMTKDCVKIFNFLYKYPTKAYQKDEYFKLLYMHPLDSFLTSFSLSGIRVKVTDKPVLAGWKLVRDIEVRIATGELLEMIEELEICYLRKHQTVSYVEIKFYVVHLLTYGIRSRYDMQFFTKLLFCCGYDQETVIGIYSNITKNTRLSRDFITLQAKLYQTKKGTHEH</sequence>
<dbReference type="EMBL" id="VCID01000545">
    <property type="protein sequence ID" value="TNY45751.1"/>
    <property type="molecule type" value="Genomic_DNA"/>
</dbReference>
<protein>
    <submittedName>
        <fullName evidence="1">Uncharacterized protein</fullName>
    </submittedName>
</protein>